<evidence type="ECO:0008006" key="4">
    <source>
        <dbReference type="Google" id="ProtNLM"/>
    </source>
</evidence>
<evidence type="ECO:0000313" key="3">
    <source>
        <dbReference type="Proteomes" id="UP001597090"/>
    </source>
</evidence>
<dbReference type="RefSeq" id="WP_386812063.1">
    <property type="nucleotide sequence ID" value="NZ_JBHTIH010000003.1"/>
</dbReference>
<dbReference type="Proteomes" id="UP001597090">
    <property type="component" value="Unassembled WGS sequence"/>
</dbReference>
<keyword evidence="3" id="KW-1185">Reference proteome</keyword>
<comment type="caution">
    <text evidence="2">The sequence shown here is derived from an EMBL/GenBank/DDBJ whole genome shotgun (WGS) entry which is preliminary data.</text>
</comment>
<gene>
    <name evidence="2" type="ORF">ACFQZQ_07115</name>
</gene>
<organism evidence="2 3">
    <name type="scientific">Lysobacter koreensis</name>
    <dbReference type="NCBI Taxonomy" id="266122"/>
    <lineage>
        <taxon>Bacteria</taxon>
        <taxon>Pseudomonadati</taxon>
        <taxon>Pseudomonadota</taxon>
        <taxon>Gammaproteobacteria</taxon>
        <taxon>Lysobacterales</taxon>
        <taxon>Lysobacteraceae</taxon>
        <taxon>Lysobacter</taxon>
    </lineage>
</organism>
<dbReference type="EMBL" id="JBHTIH010000003">
    <property type="protein sequence ID" value="MFD0739048.1"/>
    <property type="molecule type" value="Genomic_DNA"/>
</dbReference>
<evidence type="ECO:0000313" key="2">
    <source>
        <dbReference type="EMBL" id="MFD0739048.1"/>
    </source>
</evidence>
<protein>
    <recommendedName>
        <fullName evidence="4">Lipoprotein</fullName>
    </recommendedName>
</protein>
<proteinExistence type="predicted"/>
<accession>A0ABW2YPF2</accession>
<keyword evidence="1" id="KW-0732">Signal</keyword>
<reference evidence="3" key="1">
    <citation type="journal article" date="2019" name="Int. J. Syst. Evol. Microbiol.">
        <title>The Global Catalogue of Microorganisms (GCM) 10K type strain sequencing project: providing services to taxonomists for standard genome sequencing and annotation.</title>
        <authorList>
            <consortium name="The Broad Institute Genomics Platform"/>
            <consortium name="The Broad Institute Genome Sequencing Center for Infectious Disease"/>
            <person name="Wu L."/>
            <person name="Ma J."/>
        </authorList>
    </citation>
    <scope>NUCLEOTIDE SEQUENCE [LARGE SCALE GENOMIC DNA]</scope>
    <source>
        <strain evidence="3">CCUG 55491</strain>
    </source>
</reference>
<feature type="signal peptide" evidence="1">
    <location>
        <begin position="1"/>
        <end position="23"/>
    </location>
</feature>
<sequence length="189" mass="18474">MSKHITKVSLVLMAIGLAAGCGKQEVPATEAAMAPTAIENAATAPAETAAPVAGALALVDYDASAAPVPVAGGNCALDAINGGAVAGASAKVGSEVLFGGWIADASNQVPTEARLVLKGVDKAYSVPLVAGAERPDVATALEAESLKLAGYNVLAKLDVAPGSYELSIVHGPANAAASCSLNASLAVNN</sequence>
<feature type="chain" id="PRO_5046164900" description="Lipoprotein" evidence="1">
    <location>
        <begin position="24"/>
        <end position="189"/>
    </location>
</feature>
<dbReference type="PROSITE" id="PS51257">
    <property type="entry name" value="PROKAR_LIPOPROTEIN"/>
    <property type="match status" value="1"/>
</dbReference>
<evidence type="ECO:0000256" key="1">
    <source>
        <dbReference type="SAM" id="SignalP"/>
    </source>
</evidence>
<name>A0ABW2YPF2_9GAMM</name>